<keyword evidence="2 7" id="KW-0808">Transferase</keyword>
<dbReference type="EMBL" id="CAXITT010000109">
    <property type="protein sequence ID" value="CAL1532205.1"/>
    <property type="molecule type" value="Genomic_DNA"/>
</dbReference>
<dbReference type="SUPFAM" id="SSF57774">
    <property type="entry name" value="Microbial and mitochondrial ADK, insert 'zinc finger' domain"/>
    <property type="match status" value="1"/>
</dbReference>
<dbReference type="InterPro" id="IPR033690">
    <property type="entry name" value="Adenylat_kinase_CS"/>
</dbReference>
<evidence type="ECO:0000256" key="4">
    <source>
        <dbReference type="ARBA" id="ARBA00022777"/>
    </source>
</evidence>
<dbReference type="AlphaFoldDB" id="A0AAV2HE80"/>
<dbReference type="InterPro" id="IPR007862">
    <property type="entry name" value="Adenylate_kinase_lid-dom"/>
</dbReference>
<dbReference type="GO" id="GO:0005759">
    <property type="term" value="C:mitochondrial matrix"/>
    <property type="evidence" value="ECO:0007669"/>
    <property type="project" value="UniProtKB-SubCell"/>
</dbReference>
<dbReference type="NCBIfam" id="TIGR01351">
    <property type="entry name" value="adk"/>
    <property type="match status" value="1"/>
</dbReference>
<comment type="caution">
    <text evidence="9">The sequence shown here is derived from an EMBL/GenBank/DDBJ whole genome shotgun (WGS) entry which is preliminary data.</text>
</comment>
<sequence>MATKKLLRAIIMGAPGSGKGTISARIVQDFGVKHLSSGDLLRKQIHDKTANGMTAKRFIDAGELVPDNVMLRMVMYELNNLQHHSWLLDGFPRTVEQSKALIRDQPIDIVINLRVPFEVIIDRIKGRWTHLPSGRIYHIEFNPPKVPGIDDVTGEPLLQRDDDKEETVKARLEHYRRLTHPVLQFFRNKGIVEEFTGKYSNELWPQVHDALAQVLKPKTYQVHSL</sequence>
<feature type="binding site" evidence="7">
    <location>
        <position position="160"/>
    </location>
    <ligand>
        <name>AMP</name>
        <dbReference type="ChEBI" id="CHEBI:456215"/>
    </ligand>
</feature>
<keyword evidence="5 7" id="KW-0496">Mitochondrion</keyword>
<feature type="binding site" evidence="7">
    <location>
        <position position="42"/>
    </location>
    <ligand>
        <name>AMP</name>
        <dbReference type="ChEBI" id="CHEBI:456215"/>
    </ligand>
</feature>
<dbReference type="InterPro" id="IPR036193">
    <property type="entry name" value="ADK_active_lid_dom_sf"/>
</dbReference>
<dbReference type="GO" id="GO:0005525">
    <property type="term" value="F:GTP binding"/>
    <property type="evidence" value="ECO:0007669"/>
    <property type="project" value="UniProtKB-KW"/>
</dbReference>
<evidence type="ECO:0000256" key="1">
    <source>
        <dbReference type="ARBA" id="ARBA00004305"/>
    </source>
</evidence>
<evidence type="ECO:0000256" key="6">
    <source>
        <dbReference type="ARBA" id="ARBA00023134"/>
    </source>
</evidence>
<feature type="binding site" evidence="7">
    <location>
        <position position="37"/>
    </location>
    <ligand>
        <name>AMP</name>
        <dbReference type="ChEBI" id="CHEBI:456215"/>
    </ligand>
</feature>
<keyword evidence="3 7" id="KW-0547">Nucleotide-binding</keyword>
<evidence type="ECO:0000313" key="10">
    <source>
        <dbReference type="Proteomes" id="UP001497497"/>
    </source>
</evidence>
<keyword evidence="4 7" id="KW-0418">Kinase</keyword>
<comment type="similarity">
    <text evidence="7">Belongs to the adenylate kinase family. AK3 subfamily.</text>
</comment>
<protein>
    <recommendedName>
        <fullName evidence="7">GTP:AMP phosphotransferase, mitochondrial</fullName>
        <ecNumber evidence="7">2.7.4.10</ecNumber>
    </recommendedName>
    <alternativeName>
        <fullName evidence="7">Adenylate kinase 3</fullName>
        <shortName evidence="7">AK 3</shortName>
    </alternativeName>
</protein>
<feature type="binding site" evidence="7">
    <location>
        <position position="97"/>
    </location>
    <ligand>
        <name>AMP</name>
        <dbReference type="ChEBI" id="CHEBI:456215"/>
    </ligand>
</feature>
<accession>A0AAV2HE80</accession>
<evidence type="ECO:0000259" key="8">
    <source>
        <dbReference type="Pfam" id="PF05191"/>
    </source>
</evidence>
<dbReference type="SUPFAM" id="SSF52540">
    <property type="entry name" value="P-loop containing nucleoside triphosphate hydrolases"/>
    <property type="match status" value="1"/>
</dbReference>
<dbReference type="Pfam" id="PF00406">
    <property type="entry name" value="ADK"/>
    <property type="match status" value="1"/>
</dbReference>
<comment type="domain">
    <text evidence="7">Consists of three domains, a large central CORE domain and two small peripheral domains, NMPbind and LID, which undergo movements during catalysis. The LID domain closes over the site of phosphoryl transfer upon GTP binding. Assembling and dissambling the active center during each catalytic cycle provides an effective means to prevent GTP hydrolysis.</text>
</comment>
<dbReference type="GO" id="GO:0046039">
    <property type="term" value="P:GTP metabolic process"/>
    <property type="evidence" value="ECO:0007669"/>
    <property type="project" value="UniProtKB-UniRule"/>
</dbReference>
<feature type="region of interest" description="LID" evidence="7">
    <location>
        <begin position="126"/>
        <end position="163"/>
    </location>
</feature>
<feature type="domain" description="Adenylate kinase active site lid" evidence="8">
    <location>
        <begin position="127"/>
        <end position="162"/>
    </location>
</feature>
<evidence type="ECO:0000256" key="5">
    <source>
        <dbReference type="ARBA" id="ARBA00023128"/>
    </source>
</evidence>
<name>A0AAV2HE80_LYMST</name>
<dbReference type="GO" id="GO:0004017">
    <property type="term" value="F:AMP kinase activity"/>
    <property type="evidence" value="ECO:0007669"/>
    <property type="project" value="InterPro"/>
</dbReference>
<proteinExistence type="inferred from homology"/>
<feature type="binding site" evidence="7">
    <location>
        <position position="171"/>
    </location>
    <ligand>
        <name>AMP</name>
        <dbReference type="ChEBI" id="CHEBI:456215"/>
    </ligand>
</feature>
<evidence type="ECO:0000256" key="7">
    <source>
        <dbReference type="HAMAP-Rule" id="MF_03169"/>
    </source>
</evidence>
<evidence type="ECO:0000313" key="9">
    <source>
        <dbReference type="EMBL" id="CAL1532205.1"/>
    </source>
</evidence>
<dbReference type="HAMAP" id="MF_03169">
    <property type="entry name" value="Adenylate_kinase_AK3"/>
    <property type="match status" value="1"/>
</dbReference>
<keyword evidence="6 7" id="KW-0342">GTP-binding</keyword>
<comment type="subcellular location">
    <subcellularLocation>
        <location evidence="1 7">Mitochondrion matrix</location>
    </subcellularLocation>
</comment>
<dbReference type="InterPro" id="IPR028586">
    <property type="entry name" value="AK3/Ak4_mitochondrial"/>
</dbReference>
<dbReference type="GO" id="GO:0046041">
    <property type="term" value="P:ITP metabolic process"/>
    <property type="evidence" value="ECO:0007669"/>
    <property type="project" value="UniProtKB-UniRule"/>
</dbReference>
<dbReference type="HAMAP" id="MF_00235">
    <property type="entry name" value="Adenylate_kinase_Adk"/>
    <property type="match status" value="1"/>
</dbReference>
<reference evidence="9 10" key="1">
    <citation type="submission" date="2024-04" db="EMBL/GenBank/DDBJ databases">
        <authorList>
            <consortium name="Genoscope - CEA"/>
            <person name="William W."/>
        </authorList>
    </citation>
    <scope>NUCLEOTIDE SEQUENCE [LARGE SCALE GENOMIC DNA]</scope>
</reference>
<dbReference type="InterPro" id="IPR027417">
    <property type="entry name" value="P-loop_NTPase"/>
</dbReference>
<keyword evidence="10" id="KW-1185">Reference proteome</keyword>
<dbReference type="EC" id="2.7.4.10" evidence="7"/>
<dbReference type="Pfam" id="PF05191">
    <property type="entry name" value="ADK_lid"/>
    <property type="match status" value="1"/>
</dbReference>
<dbReference type="PANTHER" id="PTHR23359">
    <property type="entry name" value="NUCLEOTIDE KINASE"/>
    <property type="match status" value="1"/>
</dbReference>
<dbReference type="GO" id="GO:0005524">
    <property type="term" value="F:ATP binding"/>
    <property type="evidence" value="ECO:0007669"/>
    <property type="project" value="InterPro"/>
</dbReference>
<dbReference type="Gene3D" id="3.40.50.300">
    <property type="entry name" value="P-loop containing nucleotide triphosphate hydrolases"/>
    <property type="match status" value="1"/>
</dbReference>
<comment type="catalytic activity">
    <reaction evidence="7">
        <text>a ribonucleoside 5'-triphosphate + AMP = a ribonucleoside 5'-diphosphate + ADP</text>
        <dbReference type="Rhea" id="RHEA:13749"/>
        <dbReference type="ChEBI" id="CHEBI:57930"/>
        <dbReference type="ChEBI" id="CHEBI:61557"/>
        <dbReference type="ChEBI" id="CHEBI:456215"/>
        <dbReference type="ChEBI" id="CHEBI:456216"/>
        <dbReference type="EC" id="2.7.4.10"/>
    </reaction>
</comment>
<feature type="binding site" evidence="7">
    <location>
        <begin position="90"/>
        <end position="93"/>
    </location>
    <ligand>
        <name>AMP</name>
        <dbReference type="ChEBI" id="CHEBI:456215"/>
    </ligand>
</feature>
<evidence type="ECO:0000256" key="3">
    <source>
        <dbReference type="ARBA" id="ARBA00022741"/>
    </source>
</evidence>
<dbReference type="GO" id="GO:0046899">
    <property type="term" value="F:nucleoside triphosphate adenylate kinase activity"/>
    <property type="evidence" value="ECO:0007669"/>
    <property type="project" value="UniProtKB-UniRule"/>
</dbReference>
<feature type="binding site" evidence="7">
    <location>
        <begin position="63"/>
        <end position="65"/>
    </location>
    <ligand>
        <name>AMP</name>
        <dbReference type="ChEBI" id="CHEBI:456215"/>
    </ligand>
</feature>
<comment type="subunit">
    <text evidence="7">Monomer.</text>
</comment>
<dbReference type="InterPro" id="IPR006259">
    <property type="entry name" value="Adenyl_kin_sub"/>
</dbReference>
<evidence type="ECO:0000256" key="2">
    <source>
        <dbReference type="ARBA" id="ARBA00022679"/>
    </source>
</evidence>
<feature type="binding site" evidence="7">
    <location>
        <begin position="136"/>
        <end position="137"/>
    </location>
    <ligand>
        <name>GTP</name>
        <dbReference type="ChEBI" id="CHEBI:37565"/>
    </ligand>
</feature>
<comment type="function">
    <text evidence="7">Involved in maintaining the homeostasis of cellular nucleotides by catalyzing the interconversion of nucleoside phosphates. Has GTP:AMP phosphotransferase and ITP:AMP phosphotransferase activities.</text>
</comment>
<dbReference type="FunFam" id="3.40.50.300:FF:000106">
    <property type="entry name" value="Adenylate kinase mitochondrial"/>
    <property type="match status" value="1"/>
</dbReference>
<organism evidence="9 10">
    <name type="scientific">Lymnaea stagnalis</name>
    <name type="common">Great pond snail</name>
    <name type="synonym">Helix stagnalis</name>
    <dbReference type="NCBI Taxonomy" id="6523"/>
    <lineage>
        <taxon>Eukaryota</taxon>
        <taxon>Metazoa</taxon>
        <taxon>Spiralia</taxon>
        <taxon>Lophotrochozoa</taxon>
        <taxon>Mollusca</taxon>
        <taxon>Gastropoda</taxon>
        <taxon>Heterobranchia</taxon>
        <taxon>Euthyneura</taxon>
        <taxon>Panpulmonata</taxon>
        <taxon>Hygrophila</taxon>
        <taxon>Lymnaeoidea</taxon>
        <taxon>Lymnaeidae</taxon>
        <taxon>Lymnaea</taxon>
    </lineage>
</organism>
<feature type="binding site" evidence="7">
    <location>
        <position position="200"/>
    </location>
    <ligand>
        <name>GTP</name>
        <dbReference type="ChEBI" id="CHEBI:37565"/>
    </ligand>
</feature>
<feature type="region of interest" description="NMPbind" evidence="7">
    <location>
        <begin position="36"/>
        <end position="65"/>
    </location>
</feature>
<dbReference type="PRINTS" id="PR00094">
    <property type="entry name" value="ADENYLTKNASE"/>
</dbReference>
<feature type="binding site" evidence="7">
    <location>
        <position position="127"/>
    </location>
    <ligand>
        <name>GTP</name>
        <dbReference type="ChEBI" id="CHEBI:37565"/>
    </ligand>
</feature>
<dbReference type="InterPro" id="IPR000850">
    <property type="entry name" value="Adenylat/UMP-CMP_kin"/>
</dbReference>
<dbReference type="CDD" id="cd01428">
    <property type="entry name" value="ADK"/>
    <property type="match status" value="1"/>
</dbReference>
<dbReference type="GO" id="GO:0006172">
    <property type="term" value="P:ADP biosynthetic process"/>
    <property type="evidence" value="ECO:0007669"/>
    <property type="project" value="UniProtKB-UniRule"/>
</dbReference>
<dbReference type="PROSITE" id="PS00113">
    <property type="entry name" value="ADENYLATE_KINASE"/>
    <property type="match status" value="1"/>
</dbReference>
<dbReference type="Proteomes" id="UP001497497">
    <property type="component" value="Unassembled WGS sequence"/>
</dbReference>
<gene>
    <name evidence="9" type="ORF">GSLYS_00006284001</name>
</gene>
<feature type="binding site" evidence="7">
    <location>
        <begin position="16"/>
        <end position="21"/>
    </location>
    <ligand>
        <name>GTP</name>
        <dbReference type="ChEBI" id="CHEBI:37565"/>
    </ligand>
</feature>
<dbReference type="GO" id="GO:0046033">
    <property type="term" value="P:AMP metabolic process"/>
    <property type="evidence" value="ECO:0007669"/>
    <property type="project" value="UniProtKB-UniRule"/>
</dbReference>